<name>A0A1H7LNF4_9SPHI</name>
<evidence type="ECO:0000256" key="3">
    <source>
        <dbReference type="RuleBase" id="RU000363"/>
    </source>
</evidence>
<evidence type="ECO:0008006" key="6">
    <source>
        <dbReference type="Google" id="ProtNLM"/>
    </source>
</evidence>
<evidence type="ECO:0000256" key="1">
    <source>
        <dbReference type="ARBA" id="ARBA00006484"/>
    </source>
</evidence>
<dbReference type="AlphaFoldDB" id="A0A1H7LNF4"/>
<evidence type="ECO:0000313" key="5">
    <source>
        <dbReference type="Proteomes" id="UP000198916"/>
    </source>
</evidence>
<dbReference type="OrthoDB" id="1235794at2"/>
<dbReference type="PANTHER" id="PTHR42901">
    <property type="entry name" value="ALCOHOL DEHYDROGENASE"/>
    <property type="match status" value="1"/>
</dbReference>
<proteinExistence type="inferred from homology"/>
<protein>
    <recommendedName>
        <fullName evidence="6">Short-chain dehydrogenase</fullName>
    </recommendedName>
</protein>
<organism evidence="4 5">
    <name type="scientific">Parapedobacter koreensis</name>
    <dbReference type="NCBI Taxonomy" id="332977"/>
    <lineage>
        <taxon>Bacteria</taxon>
        <taxon>Pseudomonadati</taxon>
        <taxon>Bacteroidota</taxon>
        <taxon>Sphingobacteriia</taxon>
        <taxon>Sphingobacteriales</taxon>
        <taxon>Sphingobacteriaceae</taxon>
        <taxon>Parapedobacter</taxon>
    </lineage>
</organism>
<dbReference type="PANTHER" id="PTHR42901:SF1">
    <property type="entry name" value="ALCOHOL DEHYDROGENASE"/>
    <property type="match status" value="1"/>
</dbReference>
<keyword evidence="2" id="KW-0560">Oxidoreductase</keyword>
<comment type="similarity">
    <text evidence="1 3">Belongs to the short-chain dehydrogenases/reductases (SDR) family.</text>
</comment>
<dbReference type="EMBL" id="FNZR01000003">
    <property type="protein sequence ID" value="SEL00461.1"/>
    <property type="molecule type" value="Genomic_DNA"/>
</dbReference>
<dbReference type="PRINTS" id="PR00080">
    <property type="entry name" value="SDRFAMILY"/>
</dbReference>
<dbReference type="SUPFAM" id="SSF51735">
    <property type="entry name" value="NAD(P)-binding Rossmann-fold domains"/>
    <property type="match status" value="1"/>
</dbReference>
<dbReference type="STRING" id="332977.SAMN05421740_103218"/>
<dbReference type="InterPro" id="IPR002347">
    <property type="entry name" value="SDR_fam"/>
</dbReference>
<sequence>MNTILITGASGGIGEAIAFQFAAKKHNLLLVARNESKLAALCKELHEKYRIDTQYIAADLTKPEAAAAIYEETIKRGLNVNVLINNAGRGSSGEFYQNDLESEIEMMQLNNASLVALTHCFLRNMIAKKSGNIINIASMIAYFPSPYMAVYAGTKHFVKIFTYALAEECKPYNLNVMLFSPGLTSSNFMNTKQNDNEWGKVVTQNSKTQTPEQVAAELMSAFEKKKSAWISGSQNRFFANISGLIPPRFIARTFGQQKRRQMGL</sequence>
<dbReference type="GO" id="GO:0016491">
    <property type="term" value="F:oxidoreductase activity"/>
    <property type="evidence" value="ECO:0007669"/>
    <property type="project" value="UniProtKB-KW"/>
</dbReference>
<accession>A0A1H7LNF4</accession>
<dbReference type="PROSITE" id="PS00061">
    <property type="entry name" value="ADH_SHORT"/>
    <property type="match status" value="1"/>
</dbReference>
<dbReference type="Pfam" id="PF00106">
    <property type="entry name" value="adh_short"/>
    <property type="match status" value="1"/>
</dbReference>
<gene>
    <name evidence="4" type="ORF">SAMN05421740_103218</name>
</gene>
<dbReference type="PRINTS" id="PR00081">
    <property type="entry name" value="GDHRDH"/>
</dbReference>
<dbReference type="Proteomes" id="UP000198916">
    <property type="component" value="Unassembled WGS sequence"/>
</dbReference>
<keyword evidence="5" id="KW-1185">Reference proteome</keyword>
<dbReference type="Gene3D" id="3.40.50.720">
    <property type="entry name" value="NAD(P)-binding Rossmann-like Domain"/>
    <property type="match status" value="1"/>
</dbReference>
<evidence type="ECO:0000256" key="2">
    <source>
        <dbReference type="ARBA" id="ARBA00023002"/>
    </source>
</evidence>
<dbReference type="PIRSF" id="PIRSF000126">
    <property type="entry name" value="11-beta-HSD1"/>
    <property type="match status" value="1"/>
</dbReference>
<reference evidence="5" key="1">
    <citation type="submission" date="2016-10" db="EMBL/GenBank/DDBJ databases">
        <authorList>
            <person name="Varghese N."/>
            <person name="Submissions S."/>
        </authorList>
    </citation>
    <scope>NUCLEOTIDE SEQUENCE [LARGE SCALE GENOMIC DNA]</scope>
    <source>
        <strain evidence="5">Jip14</strain>
    </source>
</reference>
<dbReference type="InterPro" id="IPR036291">
    <property type="entry name" value="NAD(P)-bd_dom_sf"/>
</dbReference>
<dbReference type="InterPro" id="IPR020904">
    <property type="entry name" value="Sc_DH/Rdtase_CS"/>
</dbReference>
<dbReference type="RefSeq" id="WP_090604676.1">
    <property type="nucleotide sequence ID" value="NZ_FNZR01000003.1"/>
</dbReference>
<evidence type="ECO:0000313" key="4">
    <source>
        <dbReference type="EMBL" id="SEL00461.1"/>
    </source>
</evidence>